<evidence type="ECO:0000313" key="4">
    <source>
        <dbReference type="Proteomes" id="UP000241394"/>
    </source>
</evidence>
<dbReference type="Gramene" id="PSR84517">
    <property type="protein sequence ID" value="PSR84517"/>
    <property type="gene ID" value="CEY00_Acc32602"/>
</dbReference>
<reference evidence="4" key="2">
    <citation type="journal article" date="2018" name="BMC Genomics">
        <title>A manually annotated Actinidia chinensis var. chinensis (kiwifruit) genome highlights the challenges associated with draft genomes and gene prediction in plants.</title>
        <authorList>
            <person name="Pilkington S.M."/>
            <person name="Crowhurst R."/>
            <person name="Hilario E."/>
            <person name="Nardozza S."/>
            <person name="Fraser L."/>
            <person name="Peng Y."/>
            <person name="Gunaseelan K."/>
            <person name="Simpson R."/>
            <person name="Tahir J."/>
            <person name="Deroles S.C."/>
            <person name="Templeton K."/>
            <person name="Luo Z."/>
            <person name="Davy M."/>
            <person name="Cheng C."/>
            <person name="McNeilage M."/>
            <person name="Scaglione D."/>
            <person name="Liu Y."/>
            <person name="Zhang Q."/>
            <person name="Datson P."/>
            <person name="De Silva N."/>
            <person name="Gardiner S.E."/>
            <person name="Bassett H."/>
            <person name="Chagne D."/>
            <person name="McCallum J."/>
            <person name="Dzierzon H."/>
            <person name="Deng C."/>
            <person name="Wang Y.Y."/>
            <person name="Barron L."/>
            <person name="Manako K."/>
            <person name="Bowen J."/>
            <person name="Foster T.M."/>
            <person name="Erridge Z.A."/>
            <person name="Tiffin H."/>
            <person name="Waite C.N."/>
            <person name="Davies K.M."/>
            <person name="Grierson E.P."/>
            <person name="Laing W.A."/>
            <person name="Kirk R."/>
            <person name="Chen X."/>
            <person name="Wood M."/>
            <person name="Montefiori M."/>
            <person name="Brummell D.A."/>
            <person name="Schwinn K.E."/>
            <person name="Catanach A."/>
            <person name="Fullerton C."/>
            <person name="Li D."/>
            <person name="Meiyalaghan S."/>
            <person name="Nieuwenhuizen N."/>
            <person name="Read N."/>
            <person name="Prakash R."/>
            <person name="Hunter D."/>
            <person name="Zhang H."/>
            <person name="McKenzie M."/>
            <person name="Knabel M."/>
            <person name="Harris A."/>
            <person name="Allan A.C."/>
            <person name="Gleave A."/>
            <person name="Chen A."/>
            <person name="Janssen B.J."/>
            <person name="Plunkett B."/>
            <person name="Ampomah-Dwamena C."/>
            <person name="Voogd C."/>
            <person name="Leif D."/>
            <person name="Lafferty D."/>
            <person name="Souleyre E.J.F."/>
            <person name="Varkonyi-Gasic E."/>
            <person name="Gambi F."/>
            <person name="Hanley J."/>
            <person name="Yao J.L."/>
            <person name="Cheung J."/>
            <person name="David K.M."/>
            <person name="Warren B."/>
            <person name="Marsh K."/>
            <person name="Snowden K.C."/>
            <person name="Lin-Wang K."/>
            <person name="Brian L."/>
            <person name="Martinez-Sanchez M."/>
            <person name="Wang M."/>
            <person name="Ileperuma N."/>
            <person name="Macnee N."/>
            <person name="Campin R."/>
            <person name="McAtee P."/>
            <person name="Drummond R.S.M."/>
            <person name="Espley R.V."/>
            <person name="Ireland H.S."/>
            <person name="Wu R."/>
            <person name="Atkinson R.G."/>
            <person name="Karunairetnam S."/>
            <person name="Bulley S."/>
            <person name="Chunkath S."/>
            <person name="Hanley Z."/>
            <person name="Storey R."/>
            <person name="Thrimawithana A.H."/>
            <person name="Thomson S."/>
            <person name="David C."/>
            <person name="Testolin R."/>
            <person name="Huang H."/>
            <person name="Hellens R.P."/>
            <person name="Schaffer R.J."/>
        </authorList>
    </citation>
    <scope>NUCLEOTIDE SEQUENCE [LARGE SCALE GENOMIC DNA]</scope>
    <source>
        <strain evidence="4">cv. Red5</strain>
    </source>
</reference>
<organism evidence="3 4">
    <name type="scientific">Actinidia chinensis var. chinensis</name>
    <name type="common">Chinese soft-hair kiwi</name>
    <dbReference type="NCBI Taxonomy" id="1590841"/>
    <lineage>
        <taxon>Eukaryota</taxon>
        <taxon>Viridiplantae</taxon>
        <taxon>Streptophyta</taxon>
        <taxon>Embryophyta</taxon>
        <taxon>Tracheophyta</taxon>
        <taxon>Spermatophyta</taxon>
        <taxon>Magnoliopsida</taxon>
        <taxon>eudicotyledons</taxon>
        <taxon>Gunneridae</taxon>
        <taxon>Pentapetalae</taxon>
        <taxon>asterids</taxon>
        <taxon>Ericales</taxon>
        <taxon>Actinidiaceae</taxon>
        <taxon>Actinidia</taxon>
    </lineage>
</organism>
<proteinExistence type="predicted"/>
<gene>
    <name evidence="3" type="ORF">CEY00_Acc32602</name>
</gene>
<dbReference type="Pfam" id="PF20675">
    <property type="entry name" value="MPH2"/>
    <property type="match status" value="1"/>
</dbReference>
<dbReference type="PANTHER" id="PTHR35742">
    <property type="entry name" value="THYLAKOID LUMENAL 16.5 KDA PROTEIN, CHLOROPLASTIC"/>
    <property type="match status" value="1"/>
</dbReference>
<dbReference type="InterPro" id="IPR038862">
    <property type="entry name" value="MPH2"/>
</dbReference>
<comment type="caution">
    <text evidence="3">The sequence shown here is derived from an EMBL/GenBank/DDBJ whole genome shotgun (WGS) entry which is preliminary data.</text>
</comment>
<reference evidence="3 4" key="1">
    <citation type="submission" date="2017-07" db="EMBL/GenBank/DDBJ databases">
        <title>An improved, manually edited Actinidia chinensis var. chinensis (kiwifruit) genome highlights the challenges associated with draft genomes and gene prediction in plants.</title>
        <authorList>
            <person name="Pilkington S."/>
            <person name="Crowhurst R."/>
            <person name="Hilario E."/>
            <person name="Nardozza S."/>
            <person name="Fraser L."/>
            <person name="Peng Y."/>
            <person name="Gunaseelan K."/>
            <person name="Simpson R."/>
            <person name="Tahir J."/>
            <person name="Deroles S."/>
            <person name="Templeton K."/>
            <person name="Luo Z."/>
            <person name="Davy M."/>
            <person name="Cheng C."/>
            <person name="Mcneilage M."/>
            <person name="Scaglione D."/>
            <person name="Liu Y."/>
            <person name="Zhang Q."/>
            <person name="Datson P."/>
            <person name="De Silva N."/>
            <person name="Gardiner S."/>
            <person name="Bassett H."/>
            <person name="Chagne D."/>
            <person name="Mccallum J."/>
            <person name="Dzierzon H."/>
            <person name="Deng C."/>
            <person name="Wang Y.-Y."/>
            <person name="Barron N."/>
            <person name="Manako K."/>
            <person name="Bowen J."/>
            <person name="Foster T."/>
            <person name="Erridge Z."/>
            <person name="Tiffin H."/>
            <person name="Waite C."/>
            <person name="Davies K."/>
            <person name="Grierson E."/>
            <person name="Laing W."/>
            <person name="Kirk R."/>
            <person name="Chen X."/>
            <person name="Wood M."/>
            <person name="Montefiori M."/>
            <person name="Brummell D."/>
            <person name="Schwinn K."/>
            <person name="Catanach A."/>
            <person name="Fullerton C."/>
            <person name="Li D."/>
            <person name="Meiyalaghan S."/>
            <person name="Nieuwenhuizen N."/>
            <person name="Read N."/>
            <person name="Prakash R."/>
            <person name="Hunter D."/>
            <person name="Zhang H."/>
            <person name="Mckenzie M."/>
            <person name="Knabel M."/>
            <person name="Harris A."/>
            <person name="Allan A."/>
            <person name="Chen A."/>
            <person name="Janssen B."/>
            <person name="Plunkett B."/>
            <person name="Dwamena C."/>
            <person name="Voogd C."/>
            <person name="Leif D."/>
            <person name="Lafferty D."/>
            <person name="Souleyre E."/>
            <person name="Varkonyi-Gasic E."/>
            <person name="Gambi F."/>
            <person name="Hanley J."/>
            <person name="Yao J.-L."/>
            <person name="Cheung J."/>
            <person name="David K."/>
            <person name="Warren B."/>
            <person name="Marsh K."/>
            <person name="Snowden K."/>
            <person name="Lin-Wang K."/>
            <person name="Brian L."/>
            <person name="Martinez-Sanchez M."/>
            <person name="Wang M."/>
            <person name="Ileperuma N."/>
            <person name="Macnee N."/>
            <person name="Campin R."/>
            <person name="Mcatee P."/>
            <person name="Drummond R."/>
            <person name="Espley R."/>
            <person name="Ireland H."/>
            <person name="Wu R."/>
            <person name="Atkinson R."/>
            <person name="Karunairetnam S."/>
            <person name="Bulley S."/>
            <person name="Chunkath S."/>
            <person name="Hanley Z."/>
            <person name="Storey R."/>
            <person name="Thrimawithana A."/>
            <person name="Thomson S."/>
            <person name="David C."/>
            <person name="Testolin R."/>
        </authorList>
    </citation>
    <scope>NUCLEOTIDE SEQUENCE [LARGE SCALE GENOMIC DNA]</scope>
    <source>
        <strain evidence="4">cv. Red5</strain>
        <tissue evidence="3">Young leaf</tissue>
    </source>
</reference>
<evidence type="ECO:0000259" key="2">
    <source>
        <dbReference type="Pfam" id="PF20675"/>
    </source>
</evidence>
<protein>
    <submittedName>
        <fullName evidence="3">Thylakoid lumenal protein</fullName>
    </submittedName>
</protein>
<sequence>MATLFLSTAKTFLPILLSSPPPSSPTPTLPVLAHKHNPRPQLSQCRAVSDSPPPPPYPPILTKRSLSLSLTSTFLVSIAGQLGHSAANAAILEADDDEELLERVKKDRKKRLERQGVISSFNKERAYLQDLVYQLSKVGQAIENNDLTAASSVLGQSIDTDWVQKANLAFTKFSSSSEEKTEIDTFNTSLASLISSVVQKDIEASKLAFVSSASAFEKWTALTGLVGQLKGL</sequence>
<dbReference type="EMBL" id="NKQK01000029">
    <property type="protein sequence ID" value="PSR84517.1"/>
    <property type="molecule type" value="Genomic_DNA"/>
</dbReference>
<dbReference type="GO" id="GO:0010206">
    <property type="term" value="P:photosystem II repair"/>
    <property type="evidence" value="ECO:0007669"/>
    <property type="project" value="InterPro"/>
</dbReference>
<dbReference type="STRING" id="1590841.A0A2R6P2L0"/>
<feature type="region of interest" description="Disordered" evidence="1">
    <location>
        <begin position="17"/>
        <end position="56"/>
    </location>
</feature>
<keyword evidence="4" id="KW-1185">Reference proteome</keyword>
<feature type="domain" description="Maintenance of Photosystem II under High light 2 C-terminal" evidence="2">
    <location>
        <begin position="126"/>
        <end position="232"/>
    </location>
</feature>
<dbReference type="PANTHER" id="PTHR35742:SF1">
    <property type="entry name" value="THYLAKOID LUMENAL 16.5 KDA PROTEIN, CHLOROPLASTIC"/>
    <property type="match status" value="1"/>
</dbReference>
<dbReference type="AlphaFoldDB" id="A0A2R6P2L0"/>
<dbReference type="Proteomes" id="UP000241394">
    <property type="component" value="Chromosome LG29"/>
</dbReference>
<feature type="compositionally biased region" description="Pro residues" evidence="1">
    <location>
        <begin position="19"/>
        <end position="28"/>
    </location>
</feature>
<dbReference type="FunCoup" id="A0A2R6P2L0">
    <property type="interactions" value="2288"/>
</dbReference>
<dbReference type="InParanoid" id="A0A2R6P2L0"/>
<name>A0A2R6P2L0_ACTCC</name>
<accession>A0A2R6P2L0</accession>
<evidence type="ECO:0000256" key="1">
    <source>
        <dbReference type="SAM" id="MobiDB-lite"/>
    </source>
</evidence>
<dbReference type="OrthoDB" id="1924976at2759"/>
<dbReference type="InterPro" id="IPR049072">
    <property type="entry name" value="MPH2_C"/>
</dbReference>
<dbReference type="OMA" id="WIANVKE"/>
<evidence type="ECO:0000313" key="3">
    <source>
        <dbReference type="EMBL" id="PSR84517.1"/>
    </source>
</evidence>